<feature type="transmembrane region" description="Helical" evidence="1">
    <location>
        <begin position="7"/>
        <end position="28"/>
    </location>
</feature>
<dbReference type="PIRSF" id="PIRSF028777">
    <property type="entry name" value="UCP028777"/>
    <property type="match status" value="1"/>
</dbReference>
<dbReference type="Pfam" id="PF03733">
    <property type="entry name" value="YccF"/>
    <property type="match status" value="2"/>
</dbReference>
<evidence type="ECO:0000256" key="1">
    <source>
        <dbReference type="SAM" id="Phobius"/>
    </source>
</evidence>
<dbReference type="RefSeq" id="WP_237876335.1">
    <property type="nucleotide sequence ID" value="NZ_JAKLTR010000022.1"/>
</dbReference>
<protein>
    <submittedName>
        <fullName evidence="3">YccF domain-containing protein</fullName>
    </submittedName>
</protein>
<evidence type="ECO:0000313" key="3">
    <source>
        <dbReference type="EMBL" id="MCG2617555.1"/>
    </source>
</evidence>
<keyword evidence="1" id="KW-1133">Transmembrane helix</keyword>
<keyword evidence="4" id="KW-1185">Reference proteome</keyword>
<dbReference type="NCBIfam" id="NF008740">
    <property type="entry name" value="PRK11770.1-2"/>
    <property type="match status" value="1"/>
</dbReference>
<dbReference type="PANTHER" id="PTHR42903:SF1">
    <property type="entry name" value="INNER MEMBRANE PROTEIN YCCF"/>
    <property type="match status" value="1"/>
</dbReference>
<dbReference type="Proteomes" id="UP001165367">
    <property type="component" value="Unassembled WGS sequence"/>
</dbReference>
<dbReference type="InterPro" id="IPR005185">
    <property type="entry name" value="YccF"/>
</dbReference>
<reference evidence="3" key="1">
    <citation type="submission" date="2022-01" db="EMBL/GenBank/DDBJ databases">
        <authorList>
            <person name="Jo J.-H."/>
            <person name="Im W.-T."/>
        </authorList>
    </citation>
    <scope>NUCLEOTIDE SEQUENCE</scope>
    <source>
        <strain evidence="3">NA20</strain>
    </source>
</reference>
<comment type="caution">
    <text evidence="3">The sequence shown here is derived from an EMBL/GenBank/DDBJ whole genome shotgun (WGS) entry which is preliminary data.</text>
</comment>
<evidence type="ECO:0000259" key="2">
    <source>
        <dbReference type="Pfam" id="PF03733"/>
    </source>
</evidence>
<evidence type="ECO:0000313" key="4">
    <source>
        <dbReference type="Proteomes" id="UP001165367"/>
    </source>
</evidence>
<dbReference type="EMBL" id="JAKLTR010000022">
    <property type="protein sequence ID" value="MCG2617555.1"/>
    <property type="molecule type" value="Genomic_DNA"/>
</dbReference>
<organism evidence="3 4">
    <name type="scientific">Terrimonas ginsenosidimutans</name>
    <dbReference type="NCBI Taxonomy" id="2908004"/>
    <lineage>
        <taxon>Bacteria</taxon>
        <taxon>Pseudomonadati</taxon>
        <taxon>Bacteroidota</taxon>
        <taxon>Chitinophagia</taxon>
        <taxon>Chitinophagales</taxon>
        <taxon>Chitinophagaceae</taxon>
        <taxon>Terrimonas</taxon>
    </lineage>
</organism>
<proteinExistence type="predicted"/>
<name>A0ABS9KZ10_9BACT</name>
<dbReference type="InterPro" id="IPR052937">
    <property type="entry name" value="Inner_membrane_protein"/>
</dbReference>
<sequence length="124" mass="13713">MNLLGNLIWLIFGGFFAAVGYFVGGIVLCLTFVGLPWGLQCFKMAGIVLFPFGKKVVSDSSDAGCLGMFCNIIWILCGGWYTALVHLVMGFLLSLTVIGLPWGRQHFKLIEISLMPFGKRMVWD</sequence>
<dbReference type="InterPro" id="IPR031308">
    <property type="entry name" value="UCP028777"/>
</dbReference>
<keyword evidence="1" id="KW-0472">Membrane</keyword>
<dbReference type="PANTHER" id="PTHR42903">
    <property type="entry name" value="INNER MEMBRANE PROTEIN YCCF"/>
    <property type="match status" value="1"/>
</dbReference>
<feature type="domain" description="Inner membrane component" evidence="2">
    <location>
        <begin position="70"/>
        <end position="119"/>
    </location>
</feature>
<keyword evidence="1" id="KW-0812">Transmembrane</keyword>
<gene>
    <name evidence="3" type="ORF">LZZ85_24865</name>
</gene>
<accession>A0ABS9KZ10</accession>
<feature type="domain" description="Inner membrane component" evidence="2">
    <location>
        <begin position="4"/>
        <end position="54"/>
    </location>
</feature>